<dbReference type="Pfam" id="PF00175">
    <property type="entry name" value="NAD_binding_1"/>
    <property type="match status" value="1"/>
</dbReference>
<dbReference type="PROSITE" id="PS51085">
    <property type="entry name" value="2FE2S_FER_2"/>
    <property type="match status" value="1"/>
</dbReference>
<evidence type="ECO:0000256" key="19">
    <source>
        <dbReference type="ARBA" id="ARBA00023053"/>
    </source>
</evidence>
<evidence type="ECO:0000256" key="13">
    <source>
        <dbReference type="ARBA" id="ARBA00022723"/>
    </source>
</evidence>
<feature type="domain" description="2Fe-2S ferredoxin-type" evidence="28">
    <location>
        <begin position="38"/>
        <end position="129"/>
    </location>
</feature>
<evidence type="ECO:0000256" key="24">
    <source>
        <dbReference type="ARBA" id="ARBA00030032"/>
    </source>
</evidence>
<evidence type="ECO:0000256" key="4">
    <source>
        <dbReference type="ARBA" id="ARBA00005570"/>
    </source>
</evidence>
<dbReference type="HAMAP" id="MF_00430">
    <property type="entry name" value="NqrF"/>
    <property type="match status" value="1"/>
</dbReference>
<dbReference type="AlphaFoldDB" id="A0A6C2U4E9"/>
<feature type="binding site" evidence="27">
    <location>
        <position position="81"/>
    </location>
    <ligand>
        <name>[2Fe-2S] cluster</name>
        <dbReference type="ChEBI" id="CHEBI:190135"/>
    </ligand>
</feature>
<accession>A0A6C2U4E9</accession>
<dbReference type="SUPFAM" id="SSF54292">
    <property type="entry name" value="2Fe-2S ferredoxin-like"/>
    <property type="match status" value="1"/>
</dbReference>
<dbReference type="InterPro" id="IPR001433">
    <property type="entry name" value="OxRdtase_FAD/NAD-bd"/>
</dbReference>
<keyword evidence="27" id="KW-1133">Transmembrane helix</keyword>
<evidence type="ECO:0000256" key="22">
    <source>
        <dbReference type="ARBA" id="ARBA00023136"/>
    </source>
</evidence>
<evidence type="ECO:0000256" key="18">
    <source>
        <dbReference type="ARBA" id="ARBA00023027"/>
    </source>
</evidence>
<evidence type="ECO:0000256" key="17">
    <source>
        <dbReference type="ARBA" id="ARBA00023014"/>
    </source>
</evidence>
<dbReference type="GO" id="GO:0006814">
    <property type="term" value="P:sodium ion transport"/>
    <property type="evidence" value="ECO:0007669"/>
    <property type="project" value="UniProtKB-UniRule"/>
</dbReference>
<keyword evidence="16 27" id="KW-0408">Iron</keyword>
<dbReference type="InterPro" id="IPR008333">
    <property type="entry name" value="Cbr1-like_FAD-bd_dom"/>
</dbReference>
<keyword evidence="22 27" id="KW-0472">Membrane</keyword>
<keyword evidence="17 27" id="KW-0411">Iron-sulfur</keyword>
<dbReference type="InterPro" id="IPR012675">
    <property type="entry name" value="Beta-grasp_dom_sf"/>
</dbReference>
<keyword evidence="13 27" id="KW-0479">Metal-binding</keyword>
<keyword evidence="27" id="KW-0812">Transmembrane</keyword>
<dbReference type="InterPro" id="IPR039261">
    <property type="entry name" value="FNR_nucleotide-bd"/>
</dbReference>
<dbReference type="Gene3D" id="2.40.30.10">
    <property type="entry name" value="Translation factors"/>
    <property type="match status" value="1"/>
</dbReference>
<reference evidence="30 31" key="1">
    <citation type="submission" date="2019-04" db="EMBL/GenBank/DDBJ databases">
        <authorList>
            <person name="Van Vliet M D."/>
        </authorList>
    </citation>
    <scope>NUCLEOTIDE SEQUENCE [LARGE SCALE GENOMIC DNA]</scope>
    <source>
        <strain evidence="30 31">F1</strain>
    </source>
</reference>
<evidence type="ECO:0000256" key="8">
    <source>
        <dbReference type="ARBA" id="ARBA00022448"/>
    </source>
</evidence>
<dbReference type="GO" id="GO:0005886">
    <property type="term" value="C:plasma membrane"/>
    <property type="evidence" value="ECO:0007669"/>
    <property type="project" value="UniProtKB-SubCell"/>
</dbReference>
<comment type="similarity">
    <text evidence="4 27">Belongs to the NqrF family.</text>
</comment>
<evidence type="ECO:0000256" key="5">
    <source>
        <dbReference type="ARBA" id="ARBA00011309"/>
    </source>
</evidence>
<dbReference type="FunFam" id="3.40.50.80:FF:000014">
    <property type="entry name" value="Na(+)-translocating NADH-quinone reductase subunit F"/>
    <property type="match status" value="1"/>
</dbReference>
<evidence type="ECO:0000256" key="23">
    <source>
        <dbReference type="ARBA" id="ARBA00023201"/>
    </source>
</evidence>
<evidence type="ECO:0000256" key="20">
    <source>
        <dbReference type="ARBA" id="ARBA00023065"/>
    </source>
</evidence>
<dbReference type="Gene3D" id="3.10.20.30">
    <property type="match status" value="1"/>
</dbReference>
<protein>
    <recommendedName>
        <fullName evidence="7 27">Na(+)-translocating NADH-quinone reductase subunit F</fullName>
        <shortName evidence="27">Na(+)-NQR subunit F</shortName>
        <shortName evidence="27">Na(+)-translocating NQR subunit F</shortName>
        <ecNumber evidence="6 27">7.2.1.1</ecNumber>
    </recommendedName>
    <alternativeName>
        <fullName evidence="25 27">NQR complex subunit F</fullName>
    </alternativeName>
    <alternativeName>
        <fullName evidence="24 27">NQR-1 subunit F</fullName>
    </alternativeName>
</protein>
<evidence type="ECO:0000313" key="30">
    <source>
        <dbReference type="EMBL" id="VGO14276.1"/>
    </source>
</evidence>
<dbReference type="EC" id="7.2.1.1" evidence="6 27"/>
<evidence type="ECO:0000259" key="29">
    <source>
        <dbReference type="PROSITE" id="PS51384"/>
    </source>
</evidence>
<keyword evidence="12 27" id="KW-0001">2Fe-2S</keyword>
<dbReference type="CDD" id="cd00207">
    <property type="entry name" value="fer2"/>
    <property type="match status" value="1"/>
</dbReference>
<keyword evidence="9 27" id="KW-1003">Cell membrane</keyword>
<comment type="subcellular location">
    <subcellularLocation>
        <location evidence="3">Cell inner membrane</location>
    </subcellularLocation>
    <subcellularLocation>
        <location evidence="27">Cell membrane</location>
        <topology evidence="27">Single-pass membrane protein</topology>
    </subcellularLocation>
</comment>
<dbReference type="NCBIfam" id="TIGR01941">
    <property type="entry name" value="nqrF"/>
    <property type="match status" value="1"/>
</dbReference>
<organism evidence="30 31">
    <name type="scientific">Pontiella desulfatans</name>
    <dbReference type="NCBI Taxonomy" id="2750659"/>
    <lineage>
        <taxon>Bacteria</taxon>
        <taxon>Pseudomonadati</taxon>
        <taxon>Kiritimatiellota</taxon>
        <taxon>Kiritimatiellia</taxon>
        <taxon>Kiritimatiellales</taxon>
        <taxon>Pontiellaceae</taxon>
        <taxon>Pontiella</taxon>
    </lineage>
</organism>
<dbReference type="CDD" id="cd06188">
    <property type="entry name" value="NADH_quinone_reductase"/>
    <property type="match status" value="1"/>
</dbReference>
<evidence type="ECO:0000256" key="11">
    <source>
        <dbReference type="ARBA" id="ARBA00022630"/>
    </source>
</evidence>
<keyword evidence="8 27" id="KW-0813">Transport</keyword>
<feature type="binding site" evidence="27">
    <location>
        <position position="113"/>
    </location>
    <ligand>
        <name>[2Fe-2S] cluster</name>
        <dbReference type="ChEBI" id="CHEBI:190135"/>
    </ligand>
</feature>
<dbReference type="GO" id="GO:0051537">
    <property type="term" value="F:2 iron, 2 sulfur cluster binding"/>
    <property type="evidence" value="ECO:0007669"/>
    <property type="project" value="UniProtKB-KW"/>
</dbReference>
<gene>
    <name evidence="27 30" type="primary">nqrF</name>
    <name evidence="30" type="ORF">PDESU_02835</name>
</gene>
<evidence type="ECO:0000256" key="12">
    <source>
        <dbReference type="ARBA" id="ARBA00022714"/>
    </source>
</evidence>
<name>A0A6C2U4E9_PONDE</name>
<keyword evidence="15 27" id="KW-1278">Translocase</keyword>
<keyword evidence="18 27" id="KW-0520">NAD</keyword>
<dbReference type="PRINTS" id="PR00371">
    <property type="entry name" value="FPNCR"/>
</dbReference>
<comment type="subunit">
    <text evidence="5 27">Composed of six subunits; NqrA, NqrB, NqrC, NqrD, NqrE and NqrF.</text>
</comment>
<evidence type="ECO:0000256" key="26">
    <source>
        <dbReference type="ARBA" id="ARBA00048891"/>
    </source>
</evidence>
<evidence type="ECO:0000256" key="10">
    <source>
        <dbReference type="ARBA" id="ARBA00022519"/>
    </source>
</evidence>
<keyword evidence="19 27" id="KW-0915">Sodium</keyword>
<evidence type="ECO:0000256" key="16">
    <source>
        <dbReference type="ARBA" id="ARBA00023004"/>
    </source>
</evidence>
<keyword evidence="31" id="KW-1185">Reference proteome</keyword>
<dbReference type="GO" id="GO:0046872">
    <property type="term" value="F:metal ion binding"/>
    <property type="evidence" value="ECO:0007669"/>
    <property type="project" value="UniProtKB-KW"/>
</dbReference>
<dbReference type="InterPro" id="IPR001041">
    <property type="entry name" value="2Fe-2S_ferredoxin-type"/>
</dbReference>
<sequence length="410" mass="45790">MDNVTYIVSSVVVFSFVIMLLVIMLMVAAKKLVPQGLAKLSINEGSRELEVKPGSSLLSALSNEKIFLPSACGGGGTCAMCKCKVLEGGGELLPTEAGQVTKAEAKEGVRLACQLKVKEDMVLDIEPEILDIKKYECTVRSNDNVATFIKELVVELPKGEKLDFRAGGYIQIDVPAYKGLSYKDFDIAQEYRGDWDKFDQWQYVANNDESCFRAYSMANFPLEDDIIMLNIRIASPPPGTSYPPGVCSSYVFNLKPGDKITISGPYGEFFAQETEREMCFIGGGAGMAPMRSHIYDQLKRIGTKRKITFWYGGRSVTELFYMDEFKELEKQFPNFTLHVALSDPLPEDNWDGPTGFIHNVVLNEYLDKHEDPTEIEYYLCGPPIMLKCVKDMVHELGVEPEMVLADDFGI</sequence>
<dbReference type="GO" id="GO:0009055">
    <property type="term" value="F:electron transfer activity"/>
    <property type="evidence" value="ECO:0007669"/>
    <property type="project" value="UniProtKB-UniRule"/>
</dbReference>
<dbReference type="PIRSF" id="PIRSF000044">
    <property type="entry name" value="Cis_Diol_DH_RD"/>
    <property type="match status" value="1"/>
</dbReference>
<dbReference type="RefSeq" id="WP_136079769.1">
    <property type="nucleotide sequence ID" value="NZ_CAAHFG010000001.1"/>
</dbReference>
<dbReference type="Gene3D" id="3.40.50.80">
    <property type="entry name" value="Nucleotide-binding domain of ferredoxin-NADP reductase (FNR) module"/>
    <property type="match status" value="1"/>
</dbReference>
<keyword evidence="14 27" id="KW-0274">FAD</keyword>
<dbReference type="InterPro" id="IPR017938">
    <property type="entry name" value="Riboflavin_synthase-like_b-brl"/>
</dbReference>
<dbReference type="EMBL" id="CAAHFG010000001">
    <property type="protein sequence ID" value="VGO14276.1"/>
    <property type="molecule type" value="Genomic_DNA"/>
</dbReference>
<dbReference type="PROSITE" id="PS51384">
    <property type="entry name" value="FAD_FR"/>
    <property type="match status" value="1"/>
</dbReference>
<evidence type="ECO:0000256" key="2">
    <source>
        <dbReference type="ARBA" id="ARBA00002972"/>
    </source>
</evidence>
<dbReference type="InterPro" id="IPR010205">
    <property type="entry name" value="NqrF"/>
</dbReference>
<dbReference type="Proteomes" id="UP000366872">
    <property type="component" value="Unassembled WGS sequence"/>
</dbReference>
<evidence type="ECO:0000256" key="21">
    <source>
        <dbReference type="ARBA" id="ARBA00023075"/>
    </source>
</evidence>
<dbReference type="PANTHER" id="PTHR43644">
    <property type="entry name" value="NA(+)-TRANSLOCATING NADH-QUINONE REDUCTASE SUBUNIT"/>
    <property type="match status" value="1"/>
</dbReference>
<dbReference type="Pfam" id="PF00970">
    <property type="entry name" value="FAD_binding_6"/>
    <property type="match status" value="1"/>
</dbReference>
<comment type="function">
    <text evidence="2 27">NQR complex catalyzes the reduction of ubiquinone-1 to ubiquinol by two successive reactions, coupled with the transport of Na(+) ions from the cytoplasm to the periplasm. The first step is catalyzed by NqrF, which accepts electrons from NADH and reduces ubiquinone-1 to ubisemiquinone by a one-electron transfer pathway.</text>
</comment>
<keyword evidence="23 27" id="KW-0739">Sodium transport</keyword>
<dbReference type="GO" id="GO:0016655">
    <property type="term" value="F:oxidoreductase activity, acting on NAD(P)H, quinone or similar compound as acceptor"/>
    <property type="evidence" value="ECO:0007669"/>
    <property type="project" value="InterPro"/>
</dbReference>
<keyword evidence="20 27" id="KW-0406">Ion transport</keyword>
<evidence type="ECO:0000256" key="14">
    <source>
        <dbReference type="ARBA" id="ARBA00022827"/>
    </source>
</evidence>
<dbReference type="Pfam" id="PF00111">
    <property type="entry name" value="Fer2"/>
    <property type="match status" value="1"/>
</dbReference>
<evidence type="ECO:0000256" key="3">
    <source>
        <dbReference type="ARBA" id="ARBA00004533"/>
    </source>
</evidence>
<evidence type="ECO:0000256" key="25">
    <source>
        <dbReference type="ARBA" id="ARBA00030787"/>
    </source>
</evidence>
<dbReference type="InterPro" id="IPR001709">
    <property type="entry name" value="Flavoprot_Pyr_Nucl_cyt_Rdtase"/>
</dbReference>
<feature type="binding site" evidence="27">
    <location>
        <position position="78"/>
    </location>
    <ligand>
        <name>[2Fe-2S] cluster</name>
        <dbReference type="ChEBI" id="CHEBI:190135"/>
    </ligand>
</feature>
<feature type="binding site" evidence="27">
    <location>
        <position position="72"/>
    </location>
    <ligand>
        <name>[2Fe-2S] cluster</name>
        <dbReference type="ChEBI" id="CHEBI:190135"/>
    </ligand>
</feature>
<comment type="catalytic activity">
    <reaction evidence="26 27">
        <text>a ubiquinone + n Na(+)(in) + NADH + H(+) = a ubiquinol + n Na(+)(out) + NAD(+)</text>
        <dbReference type="Rhea" id="RHEA:47748"/>
        <dbReference type="Rhea" id="RHEA-COMP:9565"/>
        <dbReference type="Rhea" id="RHEA-COMP:9566"/>
        <dbReference type="ChEBI" id="CHEBI:15378"/>
        <dbReference type="ChEBI" id="CHEBI:16389"/>
        <dbReference type="ChEBI" id="CHEBI:17976"/>
        <dbReference type="ChEBI" id="CHEBI:29101"/>
        <dbReference type="ChEBI" id="CHEBI:57540"/>
        <dbReference type="ChEBI" id="CHEBI:57945"/>
        <dbReference type="EC" id="7.2.1.1"/>
    </reaction>
</comment>
<evidence type="ECO:0000256" key="6">
    <source>
        <dbReference type="ARBA" id="ARBA00013099"/>
    </source>
</evidence>
<evidence type="ECO:0000256" key="15">
    <source>
        <dbReference type="ARBA" id="ARBA00022967"/>
    </source>
</evidence>
<keyword evidence="10" id="KW-0997">Cell inner membrane</keyword>
<evidence type="ECO:0000259" key="28">
    <source>
        <dbReference type="PROSITE" id="PS51085"/>
    </source>
</evidence>
<dbReference type="InterPro" id="IPR036010">
    <property type="entry name" value="2Fe-2S_ferredoxin-like_sf"/>
</dbReference>
<comment type="cofactor">
    <cofactor evidence="1 27">
        <name>FAD</name>
        <dbReference type="ChEBI" id="CHEBI:57692"/>
    </cofactor>
</comment>
<keyword evidence="11 27" id="KW-0285">Flavoprotein</keyword>
<proteinExistence type="inferred from homology"/>
<dbReference type="PANTHER" id="PTHR43644:SF1">
    <property type="entry name" value="NAD(P)H-FLAVIN REDUCTASE"/>
    <property type="match status" value="1"/>
</dbReference>
<evidence type="ECO:0000256" key="9">
    <source>
        <dbReference type="ARBA" id="ARBA00022475"/>
    </source>
</evidence>
<dbReference type="SUPFAM" id="SSF52343">
    <property type="entry name" value="Ferredoxin reductase-like, C-terminal NADP-linked domain"/>
    <property type="match status" value="1"/>
</dbReference>
<evidence type="ECO:0000256" key="27">
    <source>
        <dbReference type="HAMAP-Rule" id="MF_00430"/>
    </source>
</evidence>
<dbReference type="SUPFAM" id="SSF63380">
    <property type="entry name" value="Riboflavin synthase domain-like"/>
    <property type="match status" value="1"/>
</dbReference>
<evidence type="ECO:0000313" key="31">
    <source>
        <dbReference type="Proteomes" id="UP000366872"/>
    </source>
</evidence>
<keyword evidence="21 27" id="KW-0830">Ubiquinone</keyword>
<evidence type="ECO:0000256" key="1">
    <source>
        <dbReference type="ARBA" id="ARBA00001974"/>
    </source>
</evidence>
<feature type="domain" description="FAD-binding FR-type" evidence="29">
    <location>
        <begin position="132"/>
        <end position="272"/>
    </location>
</feature>
<feature type="transmembrane region" description="Helical" evidence="27">
    <location>
        <begin position="6"/>
        <end position="29"/>
    </location>
</feature>
<dbReference type="InterPro" id="IPR017927">
    <property type="entry name" value="FAD-bd_FR_type"/>
</dbReference>
<comment type="cofactor">
    <cofactor evidence="27">
        <name>[2Fe-2S] cluster</name>
        <dbReference type="ChEBI" id="CHEBI:190135"/>
    </cofactor>
    <text evidence="27">Binds 1 [2Fe-2S] cluster.</text>
</comment>
<evidence type="ECO:0000256" key="7">
    <source>
        <dbReference type="ARBA" id="ARBA00019729"/>
    </source>
</evidence>